<evidence type="ECO:0000256" key="1">
    <source>
        <dbReference type="SAM" id="MobiDB-lite"/>
    </source>
</evidence>
<accession>A0A6A1V8W4</accession>
<keyword evidence="3" id="KW-1185">Reference proteome</keyword>
<dbReference type="EMBL" id="RXIC02000025">
    <property type="protein sequence ID" value="KAB1208237.1"/>
    <property type="molecule type" value="Genomic_DNA"/>
</dbReference>
<organism evidence="2 3">
    <name type="scientific">Morella rubra</name>
    <name type="common">Chinese bayberry</name>
    <dbReference type="NCBI Taxonomy" id="262757"/>
    <lineage>
        <taxon>Eukaryota</taxon>
        <taxon>Viridiplantae</taxon>
        <taxon>Streptophyta</taxon>
        <taxon>Embryophyta</taxon>
        <taxon>Tracheophyta</taxon>
        <taxon>Spermatophyta</taxon>
        <taxon>Magnoliopsida</taxon>
        <taxon>eudicotyledons</taxon>
        <taxon>Gunneridae</taxon>
        <taxon>Pentapetalae</taxon>
        <taxon>rosids</taxon>
        <taxon>fabids</taxon>
        <taxon>Fagales</taxon>
        <taxon>Myricaceae</taxon>
        <taxon>Morella</taxon>
    </lineage>
</organism>
<dbReference type="Gene3D" id="1.20.5.110">
    <property type="match status" value="1"/>
</dbReference>
<dbReference type="AlphaFoldDB" id="A0A6A1V8W4"/>
<dbReference type="PANTHER" id="PTHR19305:SF40">
    <property type="entry name" value="SNAP25 HOMOLOGOUS PROTEIN SNAP30-RELATED"/>
    <property type="match status" value="1"/>
</dbReference>
<dbReference type="GO" id="GO:0005886">
    <property type="term" value="C:plasma membrane"/>
    <property type="evidence" value="ECO:0007669"/>
    <property type="project" value="TreeGrafter"/>
</dbReference>
<reference evidence="2 3" key="1">
    <citation type="journal article" date="2019" name="Plant Biotechnol. J.">
        <title>The red bayberry genome and genetic basis of sex determination.</title>
        <authorList>
            <person name="Jia H.M."/>
            <person name="Jia H.J."/>
            <person name="Cai Q.L."/>
            <person name="Wang Y."/>
            <person name="Zhao H.B."/>
            <person name="Yang W.F."/>
            <person name="Wang G.Y."/>
            <person name="Li Y.H."/>
            <person name="Zhan D.L."/>
            <person name="Shen Y.T."/>
            <person name="Niu Q.F."/>
            <person name="Chang L."/>
            <person name="Qiu J."/>
            <person name="Zhao L."/>
            <person name="Xie H.B."/>
            <person name="Fu W.Y."/>
            <person name="Jin J."/>
            <person name="Li X.W."/>
            <person name="Jiao Y."/>
            <person name="Zhou C.C."/>
            <person name="Tu T."/>
            <person name="Chai C.Y."/>
            <person name="Gao J.L."/>
            <person name="Fan L.J."/>
            <person name="van de Weg E."/>
            <person name="Wang J.Y."/>
            <person name="Gao Z.S."/>
        </authorList>
    </citation>
    <scope>NUCLEOTIDE SEQUENCE [LARGE SCALE GENOMIC DNA]</scope>
    <source>
        <tissue evidence="2">Leaves</tissue>
    </source>
</reference>
<proteinExistence type="predicted"/>
<sequence length="104" mass="11412">MFSKTWKPKKTREISGPTITADTTCKGSENRSGQRERLGLPPALKGRSASRTPPPEPRNALEQVEVEKAKQDDALSDLSNILGDLKNMAVDMGSELHRSVILLL</sequence>
<comment type="caution">
    <text evidence="2">The sequence shown here is derived from an EMBL/GenBank/DDBJ whole genome shotgun (WGS) entry which is preliminary data.</text>
</comment>
<dbReference type="CDD" id="cd15841">
    <property type="entry name" value="SNARE_Qc"/>
    <property type="match status" value="1"/>
</dbReference>
<dbReference type="Proteomes" id="UP000516437">
    <property type="component" value="Chromosome 7"/>
</dbReference>
<feature type="compositionally biased region" description="Basic residues" evidence="1">
    <location>
        <begin position="1"/>
        <end position="10"/>
    </location>
</feature>
<feature type="region of interest" description="Disordered" evidence="1">
    <location>
        <begin position="1"/>
        <end position="59"/>
    </location>
</feature>
<gene>
    <name evidence="2" type="ORF">CJ030_MR7G007388</name>
</gene>
<protein>
    <submittedName>
        <fullName evidence="2">Putative SNAP25 homologous protein SNAP30</fullName>
    </submittedName>
</protein>
<feature type="compositionally biased region" description="Basic and acidic residues" evidence="1">
    <location>
        <begin position="28"/>
        <end position="38"/>
    </location>
</feature>
<name>A0A6A1V8W4_9ROSI</name>
<dbReference type="PANTHER" id="PTHR19305">
    <property type="entry name" value="SYNAPTOSOMAL ASSOCIATED PROTEIN"/>
    <property type="match status" value="1"/>
</dbReference>
<dbReference type="OrthoDB" id="1729555at2759"/>
<dbReference type="SUPFAM" id="SSF58038">
    <property type="entry name" value="SNARE fusion complex"/>
    <property type="match status" value="1"/>
</dbReference>
<feature type="compositionally biased region" description="Polar residues" evidence="1">
    <location>
        <begin position="17"/>
        <end position="27"/>
    </location>
</feature>
<evidence type="ECO:0000313" key="3">
    <source>
        <dbReference type="Proteomes" id="UP000516437"/>
    </source>
</evidence>
<evidence type="ECO:0000313" key="2">
    <source>
        <dbReference type="EMBL" id="KAB1208237.1"/>
    </source>
</evidence>